<feature type="compositionally biased region" description="Basic and acidic residues" evidence="1">
    <location>
        <begin position="514"/>
        <end position="538"/>
    </location>
</feature>
<organism evidence="2 3">
    <name type="scientific">Acanthoscelides obtectus</name>
    <name type="common">Bean weevil</name>
    <name type="synonym">Bruchus obtectus</name>
    <dbReference type="NCBI Taxonomy" id="200917"/>
    <lineage>
        <taxon>Eukaryota</taxon>
        <taxon>Metazoa</taxon>
        <taxon>Ecdysozoa</taxon>
        <taxon>Arthropoda</taxon>
        <taxon>Hexapoda</taxon>
        <taxon>Insecta</taxon>
        <taxon>Pterygota</taxon>
        <taxon>Neoptera</taxon>
        <taxon>Endopterygota</taxon>
        <taxon>Coleoptera</taxon>
        <taxon>Polyphaga</taxon>
        <taxon>Cucujiformia</taxon>
        <taxon>Chrysomeloidea</taxon>
        <taxon>Chrysomelidae</taxon>
        <taxon>Bruchinae</taxon>
        <taxon>Bruchini</taxon>
        <taxon>Acanthoscelides</taxon>
    </lineage>
</organism>
<feature type="region of interest" description="Disordered" evidence="1">
    <location>
        <begin position="391"/>
        <end position="413"/>
    </location>
</feature>
<feature type="compositionally biased region" description="Low complexity" evidence="1">
    <location>
        <begin position="479"/>
        <end position="495"/>
    </location>
</feature>
<protein>
    <submittedName>
        <fullName evidence="2">Uncharacterized protein</fullName>
    </submittedName>
</protein>
<comment type="caution">
    <text evidence="2">The sequence shown here is derived from an EMBL/GenBank/DDBJ whole genome shotgun (WGS) entry which is preliminary data.</text>
</comment>
<sequence>MVDFSALENNVRIIDANEYAVNNPLLLGDRPSPVTNRFSGNEIGLNDIESTIFIDESAGMGVPDKSSDFFNVTEDWIPYNNYENPYESIVNFSALENHVRINEANEYAINNILLPGGCPSPVTDRSSSNGIGLNDTESMILIDEGAGNPVPDKTSDFPNVTEGWIQYNKEENIYQLTQQTVDFSALENNVRINEANEYVVNNILLPGGCHSPVTDRSSSNGIGLNDIESMILIDEGAGNTVPDKTSDFPNVTEGWIQYNREENIYQLNTPVEADAEVVLIPNEQCMTAESSVSPLLLRPEPSASIPSTTESAKPIDIPMVPTRKYSRIPVFAPKREHPSCKVEESKETKNELKRATEGILQPPSSKFAKVASGASQIETKLELSTLVEEYSPKSEARGHTAKPLFNNTTNNSDSVVHQSMYDVIKLGNGRSRSSNKEKEARQPKAKSRKSTYSSTSGITIEFYRPHDYPHDNRDSRNPQSTYSSNSSAHHSQSYYPSSGLAYKSADYGHQERLSKTLDADPLKELPYPKETYENEKHAQQASSNSGGPECVHRRFRFGFKDYRIL</sequence>
<keyword evidence="3" id="KW-1185">Reference proteome</keyword>
<evidence type="ECO:0000313" key="2">
    <source>
        <dbReference type="EMBL" id="CAH1983831.1"/>
    </source>
</evidence>
<reference evidence="2" key="1">
    <citation type="submission" date="2022-03" db="EMBL/GenBank/DDBJ databases">
        <authorList>
            <person name="Sayadi A."/>
        </authorList>
    </citation>
    <scope>NUCLEOTIDE SEQUENCE</scope>
</reference>
<name>A0A9P0L470_ACAOB</name>
<dbReference type="AlphaFoldDB" id="A0A9P0L470"/>
<dbReference type="Proteomes" id="UP001152888">
    <property type="component" value="Unassembled WGS sequence"/>
</dbReference>
<dbReference type="EMBL" id="CAKOFQ010006946">
    <property type="protein sequence ID" value="CAH1983831.1"/>
    <property type="molecule type" value="Genomic_DNA"/>
</dbReference>
<accession>A0A9P0L470</accession>
<feature type="region of interest" description="Disordered" evidence="1">
    <location>
        <begin position="426"/>
        <end position="497"/>
    </location>
</feature>
<evidence type="ECO:0000256" key="1">
    <source>
        <dbReference type="SAM" id="MobiDB-lite"/>
    </source>
</evidence>
<feature type="compositionally biased region" description="Basic and acidic residues" evidence="1">
    <location>
        <begin position="463"/>
        <end position="476"/>
    </location>
</feature>
<evidence type="ECO:0000313" key="3">
    <source>
        <dbReference type="Proteomes" id="UP001152888"/>
    </source>
</evidence>
<proteinExistence type="predicted"/>
<gene>
    <name evidence="2" type="ORF">ACAOBT_LOCUS15774</name>
</gene>
<feature type="region of interest" description="Disordered" evidence="1">
    <location>
        <begin position="514"/>
        <end position="548"/>
    </location>
</feature>